<accession>A0ABW5NWQ5</accession>
<dbReference type="EMBL" id="JBHUMD010000027">
    <property type="protein sequence ID" value="MFD2603258.1"/>
    <property type="molecule type" value="Genomic_DNA"/>
</dbReference>
<keyword evidence="2" id="KW-1185">Reference proteome</keyword>
<reference evidence="2" key="1">
    <citation type="journal article" date="2019" name="Int. J. Syst. Evol. Microbiol.">
        <title>The Global Catalogue of Microorganisms (GCM) 10K type strain sequencing project: providing services to taxonomists for standard genome sequencing and annotation.</title>
        <authorList>
            <consortium name="The Broad Institute Genomics Platform"/>
            <consortium name="The Broad Institute Genome Sequencing Center for Infectious Disease"/>
            <person name="Wu L."/>
            <person name="Ma J."/>
        </authorList>
    </citation>
    <scope>NUCLEOTIDE SEQUENCE [LARGE SCALE GENOMIC DNA]</scope>
    <source>
        <strain evidence="2">KCTC 42107</strain>
    </source>
</reference>
<name>A0ABW5NWQ5_9FLAO</name>
<dbReference type="Proteomes" id="UP001597480">
    <property type="component" value="Unassembled WGS sequence"/>
</dbReference>
<organism evidence="1 2">
    <name type="scientific">Flavobacterium suzhouense</name>
    <dbReference type="NCBI Taxonomy" id="1529638"/>
    <lineage>
        <taxon>Bacteria</taxon>
        <taxon>Pseudomonadati</taxon>
        <taxon>Bacteroidota</taxon>
        <taxon>Flavobacteriia</taxon>
        <taxon>Flavobacteriales</taxon>
        <taxon>Flavobacteriaceae</taxon>
        <taxon>Flavobacterium</taxon>
    </lineage>
</organism>
<sequence length="183" mass="21074">MNLKLLIYLIISFVFSSGYGQKIIVNKDIKVTETEILIKEKYPSNGRLYCYDIIKNDTITIYVSKVGLAGDTFKLIMVNGKVIPKVVKWTDTNSYDGKSSVELENANYKLEINDTIFKSGDTLKAKFTVATKKHRYSEKKKLTGEIFHIIGGNQYEWINGKAVHNWWWKNGKQDFTTQKSKED</sequence>
<evidence type="ECO:0000313" key="1">
    <source>
        <dbReference type="EMBL" id="MFD2603258.1"/>
    </source>
</evidence>
<comment type="caution">
    <text evidence="1">The sequence shown here is derived from an EMBL/GenBank/DDBJ whole genome shotgun (WGS) entry which is preliminary data.</text>
</comment>
<evidence type="ECO:0000313" key="2">
    <source>
        <dbReference type="Proteomes" id="UP001597480"/>
    </source>
</evidence>
<protein>
    <submittedName>
        <fullName evidence="1">Uncharacterized protein</fullName>
    </submittedName>
</protein>
<gene>
    <name evidence="1" type="ORF">ACFSR3_14440</name>
</gene>
<proteinExistence type="predicted"/>
<dbReference type="RefSeq" id="WP_379821959.1">
    <property type="nucleotide sequence ID" value="NZ_JBHUMD010000027.1"/>
</dbReference>